<keyword evidence="2" id="KW-0479">Metal-binding</keyword>
<evidence type="ECO:0000313" key="9">
    <source>
        <dbReference type="EMBL" id="RXN83959.1"/>
    </source>
</evidence>
<feature type="domain" description="MPN" evidence="8">
    <location>
        <begin position="140"/>
        <end position="262"/>
    </location>
</feature>
<gene>
    <name evidence="9" type="ORF">C7R54_26540</name>
</gene>
<organism evidence="9 10">
    <name type="scientific">Achromobacter aloeverae</name>
    <dbReference type="NCBI Taxonomy" id="1750518"/>
    <lineage>
        <taxon>Bacteria</taxon>
        <taxon>Pseudomonadati</taxon>
        <taxon>Pseudomonadota</taxon>
        <taxon>Betaproteobacteria</taxon>
        <taxon>Burkholderiales</taxon>
        <taxon>Alcaligenaceae</taxon>
        <taxon>Achromobacter</taxon>
    </lineage>
</organism>
<evidence type="ECO:0000256" key="2">
    <source>
        <dbReference type="ARBA" id="ARBA00022723"/>
    </source>
</evidence>
<keyword evidence="4" id="KW-0862">Zinc</keyword>
<sequence>MTLPLDAHHPGSGYVPDHGTGPAAGQLVPPRDYPPGSPADGSNDTPTEQPRERLLRDGPAALNDAELLAVVLRTGLPGRPVMALARQIIHHYGGLRGLLAAAPATLRATPGLGPAKTCQVLSVMELARRAIHEELAHGRALDQPDRVKQYCVTLLGHHKVEHCLALYLDSGLRLIATGEVSRGTLNKTAVYPREIVRDALRHHAAALILAHNHPSGRAEPSEADLRLTRHIRRALALVEIHLLDHLIVAGGVVMSLAEHGKLG</sequence>
<dbReference type="PANTHER" id="PTHR30471:SF3">
    <property type="entry name" value="UPF0758 PROTEIN YEES-RELATED"/>
    <property type="match status" value="1"/>
</dbReference>
<evidence type="ECO:0000313" key="10">
    <source>
        <dbReference type="Proteomes" id="UP000290849"/>
    </source>
</evidence>
<feature type="region of interest" description="Disordered" evidence="7">
    <location>
        <begin position="1"/>
        <end position="51"/>
    </location>
</feature>
<proteinExistence type="inferred from homology"/>
<dbReference type="GO" id="GO:0006508">
    <property type="term" value="P:proteolysis"/>
    <property type="evidence" value="ECO:0007669"/>
    <property type="project" value="UniProtKB-KW"/>
</dbReference>
<dbReference type="Pfam" id="PF04002">
    <property type="entry name" value="RadC"/>
    <property type="match status" value="1"/>
</dbReference>
<dbReference type="PANTHER" id="PTHR30471">
    <property type="entry name" value="DNA REPAIR PROTEIN RADC"/>
    <property type="match status" value="1"/>
</dbReference>
<dbReference type="Gene3D" id="3.40.140.10">
    <property type="entry name" value="Cytidine Deaminase, domain 2"/>
    <property type="match status" value="1"/>
</dbReference>
<evidence type="ECO:0000256" key="7">
    <source>
        <dbReference type="SAM" id="MobiDB-lite"/>
    </source>
</evidence>
<dbReference type="InterPro" id="IPR037518">
    <property type="entry name" value="MPN"/>
</dbReference>
<dbReference type="SUPFAM" id="SSF47781">
    <property type="entry name" value="RuvA domain 2-like"/>
    <property type="match status" value="1"/>
</dbReference>
<evidence type="ECO:0000259" key="8">
    <source>
        <dbReference type="PROSITE" id="PS50249"/>
    </source>
</evidence>
<dbReference type="NCBIfam" id="TIGR00608">
    <property type="entry name" value="radc"/>
    <property type="match status" value="1"/>
</dbReference>
<dbReference type="PROSITE" id="PS01302">
    <property type="entry name" value="UPF0758"/>
    <property type="match status" value="1"/>
</dbReference>
<comment type="caution">
    <text evidence="9">The sequence shown here is derived from an EMBL/GenBank/DDBJ whole genome shotgun (WGS) entry which is preliminary data.</text>
</comment>
<dbReference type="InterPro" id="IPR046778">
    <property type="entry name" value="UPF0758_N"/>
</dbReference>
<dbReference type="AlphaFoldDB" id="A0A4Q1HDG8"/>
<dbReference type="GO" id="GO:0008237">
    <property type="term" value="F:metallopeptidase activity"/>
    <property type="evidence" value="ECO:0007669"/>
    <property type="project" value="UniProtKB-KW"/>
</dbReference>
<keyword evidence="1" id="KW-0645">Protease</keyword>
<dbReference type="InterPro" id="IPR010994">
    <property type="entry name" value="RuvA_2-like"/>
</dbReference>
<dbReference type="PROSITE" id="PS50249">
    <property type="entry name" value="MPN"/>
    <property type="match status" value="1"/>
</dbReference>
<dbReference type="EMBL" id="PYAL01000009">
    <property type="protein sequence ID" value="RXN83959.1"/>
    <property type="molecule type" value="Genomic_DNA"/>
</dbReference>
<dbReference type="SUPFAM" id="SSF102712">
    <property type="entry name" value="JAB1/MPN domain"/>
    <property type="match status" value="1"/>
</dbReference>
<protein>
    <recommendedName>
        <fullName evidence="8">MPN domain-containing protein</fullName>
    </recommendedName>
</protein>
<evidence type="ECO:0000256" key="6">
    <source>
        <dbReference type="RuleBase" id="RU003797"/>
    </source>
</evidence>
<evidence type="ECO:0000256" key="4">
    <source>
        <dbReference type="ARBA" id="ARBA00022833"/>
    </source>
</evidence>
<dbReference type="OrthoDB" id="9804482at2"/>
<dbReference type="InterPro" id="IPR025657">
    <property type="entry name" value="RadC_JAB"/>
</dbReference>
<name>A0A4Q1HDG8_9BURK</name>
<dbReference type="CDD" id="cd08071">
    <property type="entry name" value="MPN_DUF2466"/>
    <property type="match status" value="1"/>
</dbReference>
<evidence type="ECO:0000256" key="3">
    <source>
        <dbReference type="ARBA" id="ARBA00022801"/>
    </source>
</evidence>
<dbReference type="NCBIfam" id="NF000642">
    <property type="entry name" value="PRK00024.1"/>
    <property type="match status" value="1"/>
</dbReference>
<evidence type="ECO:0000256" key="1">
    <source>
        <dbReference type="ARBA" id="ARBA00022670"/>
    </source>
</evidence>
<accession>A0A4Q1HDG8</accession>
<dbReference type="InterPro" id="IPR001405">
    <property type="entry name" value="UPF0758"/>
</dbReference>
<reference evidence="9 10" key="1">
    <citation type="journal article" date="2017" name="Int. J. Syst. Evol. Microbiol.">
        <title>Achromobacter aloeverae sp. nov., isolated from the root of Aloe vera (L.) Burm.f.</title>
        <authorList>
            <person name="Kuncharoen N."/>
            <person name="Muramatsu Y."/>
            <person name="Shibata C."/>
            <person name="Kamakura Y."/>
            <person name="Nakagawa Y."/>
            <person name="Tanasupawat S."/>
        </authorList>
    </citation>
    <scope>NUCLEOTIDE SEQUENCE [LARGE SCALE GENOMIC DNA]</scope>
    <source>
        <strain evidence="9 10">AVA-1</strain>
    </source>
</reference>
<dbReference type="GO" id="GO:0046872">
    <property type="term" value="F:metal ion binding"/>
    <property type="evidence" value="ECO:0007669"/>
    <property type="project" value="UniProtKB-KW"/>
</dbReference>
<keyword evidence="3" id="KW-0378">Hydrolase</keyword>
<dbReference type="RefSeq" id="WP_129153938.1">
    <property type="nucleotide sequence ID" value="NZ_JBHSDO010000015.1"/>
</dbReference>
<evidence type="ECO:0000256" key="5">
    <source>
        <dbReference type="ARBA" id="ARBA00023049"/>
    </source>
</evidence>
<keyword evidence="10" id="KW-1185">Reference proteome</keyword>
<dbReference type="InterPro" id="IPR020891">
    <property type="entry name" value="UPF0758_CS"/>
</dbReference>
<keyword evidence="5" id="KW-0482">Metalloprotease</keyword>
<comment type="similarity">
    <text evidence="6">Belongs to the UPF0758 family.</text>
</comment>
<dbReference type="Proteomes" id="UP000290849">
    <property type="component" value="Unassembled WGS sequence"/>
</dbReference>
<dbReference type="Pfam" id="PF20582">
    <property type="entry name" value="UPF0758_N"/>
    <property type="match status" value="1"/>
</dbReference>